<feature type="transmembrane region" description="Helical" evidence="7">
    <location>
        <begin position="130"/>
        <end position="153"/>
    </location>
</feature>
<keyword evidence="5 7" id="KW-1133">Transmembrane helix</keyword>
<feature type="transmembrane region" description="Helical" evidence="7">
    <location>
        <begin position="216"/>
        <end position="237"/>
    </location>
</feature>
<dbReference type="PANTHER" id="PTHR30065">
    <property type="entry name" value="FLAGELLAR BIOSYNTHETIC PROTEIN FLIR"/>
    <property type="match status" value="1"/>
</dbReference>
<comment type="subcellular location">
    <subcellularLocation>
        <location evidence="1 7">Cell membrane</location>
        <topology evidence="1 7">Multi-pass membrane protein</topology>
    </subcellularLocation>
</comment>
<evidence type="ECO:0000256" key="3">
    <source>
        <dbReference type="ARBA" id="ARBA00022475"/>
    </source>
</evidence>
<reference evidence="8 10" key="1">
    <citation type="submission" date="2018-06" db="EMBL/GenBank/DDBJ databases">
        <authorList>
            <consortium name="Pathogen Informatics"/>
            <person name="Doyle S."/>
        </authorList>
    </citation>
    <scope>NUCLEOTIDE SEQUENCE [LARGE SCALE GENOMIC DNA]</scope>
    <source>
        <strain evidence="8 10">NCTC11159</strain>
    </source>
</reference>
<evidence type="ECO:0000256" key="6">
    <source>
        <dbReference type="ARBA" id="ARBA00023136"/>
    </source>
</evidence>
<gene>
    <name evidence="9" type="ORF">EV682_1315</name>
    <name evidence="8" type="ORF">NCTC11159_01202</name>
</gene>
<evidence type="ECO:0000256" key="7">
    <source>
        <dbReference type="RuleBase" id="RU362072"/>
    </source>
</evidence>
<dbReference type="EMBL" id="SMBT01000031">
    <property type="protein sequence ID" value="TCU80251.1"/>
    <property type="molecule type" value="Genomic_DNA"/>
</dbReference>
<sequence length="259" mass="28384">MLMYELFSRWQEYMLAAALIYARIAVIFLFLPFLNNNVLGHMVTRNAVILLLIFGLWPLVGGDVSQVNGGDYAVLALKEAVVGLALGCMVAFPFWVFHAIGAYIDVARGATISSSIDPVNGLESAETSNLLNLFAGVIFLEAGGMQLLLSLLIDSYQQVGLLNSIEIRLETLIPYLGRLVANSFMLAAPVLLTLILSEVLLGLLSRFTPQMNAFSVSLTIKSMIAFFIFMIYFGPVFPGEMMKMMGDFAGYELFVKGGH</sequence>
<dbReference type="InterPro" id="IPR002010">
    <property type="entry name" value="T3SS_IM_R"/>
</dbReference>
<keyword evidence="4 7" id="KW-0812">Transmembrane</keyword>
<dbReference type="Proteomes" id="UP000295794">
    <property type="component" value="Unassembled WGS sequence"/>
</dbReference>
<feature type="transmembrane region" description="Helical" evidence="7">
    <location>
        <begin position="80"/>
        <end position="104"/>
    </location>
</feature>
<feature type="transmembrane region" description="Helical" evidence="7">
    <location>
        <begin position="43"/>
        <end position="60"/>
    </location>
</feature>
<evidence type="ECO:0000313" key="9">
    <source>
        <dbReference type="EMBL" id="TCU80251.1"/>
    </source>
</evidence>
<keyword evidence="3 7" id="KW-1003">Cell membrane</keyword>
<evidence type="ECO:0000313" key="8">
    <source>
        <dbReference type="EMBL" id="STQ90140.1"/>
    </source>
</evidence>
<name>A0A377Q5Z6_9NEIS</name>
<dbReference type="Proteomes" id="UP000255108">
    <property type="component" value="Unassembled WGS sequence"/>
</dbReference>
<organism evidence="8 10">
    <name type="scientific">Iodobacter fluviatilis</name>
    <dbReference type="NCBI Taxonomy" id="537"/>
    <lineage>
        <taxon>Bacteria</taxon>
        <taxon>Pseudomonadati</taxon>
        <taxon>Pseudomonadota</taxon>
        <taxon>Betaproteobacteria</taxon>
        <taxon>Neisseriales</taxon>
        <taxon>Chitinibacteraceae</taxon>
        <taxon>Iodobacter</taxon>
    </lineage>
</organism>
<dbReference type="PANTHER" id="PTHR30065:SF1">
    <property type="entry name" value="SURFACE PRESENTATION OF ANTIGENS PROTEIN SPAR"/>
    <property type="match status" value="1"/>
</dbReference>
<dbReference type="EMBL" id="UGHR01000001">
    <property type="protein sequence ID" value="STQ90140.1"/>
    <property type="molecule type" value="Genomic_DNA"/>
</dbReference>
<evidence type="ECO:0000256" key="1">
    <source>
        <dbReference type="ARBA" id="ARBA00004651"/>
    </source>
</evidence>
<dbReference type="GO" id="GO:0006605">
    <property type="term" value="P:protein targeting"/>
    <property type="evidence" value="ECO:0007669"/>
    <property type="project" value="UniProtKB-UniRule"/>
</dbReference>
<feature type="transmembrane region" description="Helical" evidence="7">
    <location>
        <begin position="13"/>
        <end position="31"/>
    </location>
</feature>
<dbReference type="Pfam" id="PF01311">
    <property type="entry name" value="Bac_export_1"/>
    <property type="match status" value="1"/>
</dbReference>
<reference evidence="9 11" key="2">
    <citation type="submission" date="2019-03" db="EMBL/GenBank/DDBJ databases">
        <title>Genomic Encyclopedia of Type Strains, Phase IV (KMG-IV): sequencing the most valuable type-strain genomes for metagenomic binning, comparative biology and taxonomic classification.</title>
        <authorList>
            <person name="Goeker M."/>
        </authorList>
    </citation>
    <scope>NUCLEOTIDE SEQUENCE [LARGE SCALE GENOMIC DNA]</scope>
    <source>
        <strain evidence="9 11">DSM 3764</strain>
    </source>
</reference>
<comment type="similarity">
    <text evidence="2 7">Belongs to the FliR/MopE/SpaR family.</text>
</comment>
<evidence type="ECO:0000256" key="2">
    <source>
        <dbReference type="ARBA" id="ARBA00009772"/>
    </source>
</evidence>
<dbReference type="GO" id="GO:0005886">
    <property type="term" value="C:plasma membrane"/>
    <property type="evidence" value="ECO:0007669"/>
    <property type="project" value="UniProtKB-SubCell"/>
</dbReference>
<keyword evidence="6 7" id="KW-0472">Membrane</keyword>
<dbReference type="OrthoDB" id="9153610at2"/>
<proteinExistence type="inferred from homology"/>
<dbReference type="InterPro" id="IPR006304">
    <property type="entry name" value="T3SS_SpaR/YscT"/>
</dbReference>
<evidence type="ECO:0000256" key="5">
    <source>
        <dbReference type="ARBA" id="ARBA00022989"/>
    </source>
</evidence>
<dbReference type="AlphaFoldDB" id="A0A377Q5Z6"/>
<feature type="transmembrane region" description="Helical" evidence="7">
    <location>
        <begin position="184"/>
        <end position="204"/>
    </location>
</feature>
<evidence type="ECO:0000313" key="11">
    <source>
        <dbReference type="Proteomes" id="UP000295794"/>
    </source>
</evidence>
<dbReference type="NCBIfam" id="TIGR01401">
    <property type="entry name" value="fliR_like_III"/>
    <property type="match status" value="1"/>
</dbReference>
<keyword evidence="11" id="KW-1185">Reference proteome</keyword>
<evidence type="ECO:0000256" key="4">
    <source>
        <dbReference type="ARBA" id="ARBA00022692"/>
    </source>
</evidence>
<accession>A0A377Q5Z6</accession>
<dbReference type="PRINTS" id="PR00953">
    <property type="entry name" value="TYPE3IMRPROT"/>
</dbReference>
<protein>
    <submittedName>
        <fullName evidence="9">Type III secretion protein T</fullName>
    </submittedName>
    <submittedName>
        <fullName evidence="8">Type III secretion system protein SpaR</fullName>
    </submittedName>
</protein>
<evidence type="ECO:0000313" key="10">
    <source>
        <dbReference type="Proteomes" id="UP000255108"/>
    </source>
</evidence>